<dbReference type="EMBL" id="CAJVQB010111061">
    <property type="protein sequence ID" value="CAG8852340.1"/>
    <property type="molecule type" value="Genomic_DNA"/>
</dbReference>
<protein>
    <submittedName>
        <fullName evidence="1">36391_t:CDS:1</fullName>
    </submittedName>
</protein>
<sequence length="53" mass="6298">PNGNRDQINKTQNNNQELFHGIKLRKRFITWKRYQLLSNRAIIATIFINSLSL</sequence>
<keyword evidence="2" id="KW-1185">Reference proteome</keyword>
<evidence type="ECO:0000313" key="2">
    <source>
        <dbReference type="Proteomes" id="UP000789901"/>
    </source>
</evidence>
<comment type="caution">
    <text evidence="1">The sequence shown here is derived from an EMBL/GenBank/DDBJ whole genome shotgun (WGS) entry which is preliminary data.</text>
</comment>
<dbReference type="Proteomes" id="UP000789901">
    <property type="component" value="Unassembled WGS sequence"/>
</dbReference>
<proteinExistence type="predicted"/>
<accession>A0ABN7XDL4</accession>
<gene>
    <name evidence="1" type="ORF">GMARGA_LOCUS41175</name>
</gene>
<feature type="non-terminal residue" evidence="1">
    <location>
        <position position="1"/>
    </location>
</feature>
<evidence type="ECO:0000313" key="1">
    <source>
        <dbReference type="EMBL" id="CAG8852340.1"/>
    </source>
</evidence>
<organism evidence="1 2">
    <name type="scientific">Gigaspora margarita</name>
    <dbReference type="NCBI Taxonomy" id="4874"/>
    <lineage>
        <taxon>Eukaryota</taxon>
        <taxon>Fungi</taxon>
        <taxon>Fungi incertae sedis</taxon>
        <taxon>Mucoromycota</taxon>
        <taxon>Glomeromycotina</taxon>
        <taxon>Glomeromycetes</taxon>
        <taxon>Diversisporales</taxon>
        <taxon>Gigasporaceae</taxon>
        <taxon>Gigaspora</taxon>
    </lineage>
</organism>
<feature type="non-terminal residue" evidence="1">
    <location>
        <position position="53"/>
    </location>
</feature>
<reference evidence="1 2" key="1">
    <citation type="submission" date="2021-06" db="EMBL/GenBank/DDBJ databases">
        <authorList>
            <person name="Kallberg Y."/>
            <person name="Tangrot J."/>
            <person name="Rosling A."/>
        </authorList>
    </citation>
    <scope>NUCLEOTIDE SEQUENCE [LARGE SCALE GENOMIC DNA]</scope>
    <source>
        <strain evidence="1 2">120-4 pot B 10/14</strain>
    </source>
</reference>
<name>A0ABN7XDL4_GIGMA</name>